<evidence type="ECO:0000256" key="6">
    <source>
        <dbReference type="PROSITE-ProRule" id="PRU00169"/>
    </source>
</evidence>
<dbReference type="GO" id="GO:0003677">
    <property type="term" value="F:DNA binding"/>
    <property type="evidence" value="ECO:0007669"/>
    <property type="project" value="InterPro"/>
</dbReference>
<dbReference type="InterPro" id="IPR011006">
    <property type="entry name" value="CheY-like_superfamily"/>
</dbReference>
<evidence type="ECO:0000259" key="8">
    <source>
        <dbReference type="PROSITE" id="PS50110"/>
    </source>
</evidence>
<evidence type="ECO:0000256" key="5">
    <source>
        <dbReference type="ARBA" id="ARBA00023242"/>
    </source>
</evidence>
<dbReference type="PANTHER" id="PTHR43874">
    <property type="entry name" value="TWO-COMPONENT RESPONSE REGULATOR"/>
    <property type="match status" value="1"/>
</dbReference>
<protein>
    <recommendedName>
        <fullName evidence="8">Response regulatory domain-containing protein</fullName>
    </recommendedName>
</protein>
<dbReference type="NCBIfam" id="TIGR01557">
    <property type="entry name" value="myb_SHAQKYF"/>
    <property type="match status" value="1"/>
</dbReference>
<dbReference type="Pfam" id="PF00072">
    <property type="entry name" value="Response_reg"/>
    <property type="match status" value="1"/>
</dbReference>
<dbReference type="InterPro" id="IPR001789">
    <property type="entry name" value="Sig_transdc_resp-reg_receiver"/>
</dbReference>
<comment type="subcellular location">
    <subcellularLocation>
        <location evidence="1">Nucleus</location>
    </subcellularLocation>
</comment>
<keyword evidence="10" id="KW-1185">Reference proteome</keyword>
<dbReference type="GO" id="GO:0009736">
    <property type="term" value="P:cytokinin-activated signaling pathway"/>
    <property type="evidence" value="ECO:0007669"/>
    <property type="project" value="InterPro"/>
</dbReference>
<name>A0A7J9A5Z8_9ROSI</name>
<dbReference type="PANTHER" id="PTHR43874:SF205">
    <property type="entry name" value="TWO-COMPONENT RESPONSE REGULATOR ORR23"/>
    <property type="match status" value="1"/>
</dbReference>
<dbReference type="Gene3D" id="1.10.10.60">
    <property type="entry name" value="Homeodomain-like"/>
    <property type="match status" value="1"/>
</dbReference>
<feature type="region of interest" description="Disordered" evidence="7">
    <location>
        <begin position="166"/>
        <end position="206"/>
    </location>
</feature>
<reference evidence="9 10" key="1">
    <citation type="journal article" date="2019" name="Genome Biol. Evol.">
        <title>Insights into the evolution of the New World diploid cottons (Gossypium, subgenus Houzingenia) based on genome sequencing.</title>
        <authorList>
            <person name="Grover C.E."/>
            <person name="Arick M.A. 2nd"/>
            <person name="Thrash A."/>
            <person name="Conover J.L."/>
            <person name="Sanders W.S."/>
            <person name="Peterson D.G."/>
            <person name="Frelichowski J.E."/>
            <person name="Scheffler J.A."/>
            <person name="Scheffler B.E."/>
            <person name="Wendel J.F."/>
        </authorList>
    </citation>
    <scope>NUCLEOTIDE SEQUENCE [LARGE SCALE GENOMIC DNA]</scope>
    <source>
        <strain evidence="9">4</strain>
        <tissue evidence="9">Leaf</tissue>
    </source>
</reference>
<evidence type="ECO:0000256" key="3">
    <source>
        <dbReference type="ARBA" id="ARBA00023015"/>
    </source>
</evidence>
<dbReference type="InterPro" id="IPR006447">
    <property type="entry name" value="Myb_dom_plants"/>
</dbReference>
<evidence type="ECO:0000256" key="1">
    <source>
        <dbReference type="ARBA" id="ARBA00004123"/>
    </source>
</evidence>
<proteinExistence type="predicted"/>
<dbReference type="EMBL" id="JABEZV010000009">
    <property type="protein sequence ID" value="MBA0719496.1"/>
    <property type="molecule type" value="Genomic_DNA"/>
</dbReference>
<comment type="caution">
    <text evidence="9">The sequence shown here is derived from an EMBL/GenBank/DDBJ whole genome shotgun (WGS) entry which is preliminary data.</text>
</comment>
<dbReference type="InterPro" id="IPR009057">
    <property type="entry name" value="Homeodomain-like_sf"/>
</dbReference>
<evidence type="ECO:0000256" key="2">
    <source>
        <dbReference type="ARBA" id="ARBA00023012"/>
    </source>
</evidence>
<keyword evidence="3" id="KW-0805">Transcription regulation</keyword>
<sequence>MPDMDVFKLLELVGLEMDLPVIMLSTHGDTELVMKGITHGACDYLLKPVRIEELKDIWQHAVPKKVLDLMNVEGLKRETVASHLQKYRLYIGHSIVAALGSKDPSYFRMGPLDGFGYFHTLTGPGRISSASLPSYQPGGMFGRLNSSAALSLHGISSSVIQPGHCQTSNNPINGSGKIQPAVNKPTNGCGEFNRVNDPNFQDARMA</sequence>
<comment type="caution">
    <text evidence="6">Lacks conserved residue(s) required for the propagation of feature annotation.</text>
</comment>
<dbReference type="AlphaFoldDB" id="A0A7J9A5Z8"/>
<dbReference type="GO" id="GO:0005634">
    <property type="term" value="C:nucleus"/>
    <property type="evidence" value="ECO:0007669"/>
    <property type="project" value="UniProtKB-SubCell"/>
</dbReference>
<dbReference type="PROSITE" id="PS50110">
    <property type="entry name" value="RESPONSE_REGULATORY"/>
    <property type="match status" value="1"/>
</dbReference>
<accession>A0A7J9A5Z8</accession>
<evidence type="ECO:0000313" key="10">
    <source>
        <dbReference type="Proteomes" id="UP000593574"/>
    </source>
</evidence>
<evidence type="ECO:0000313" key="9">
    <source>
        <dbReference type="EMBL" id="MBA0719496.1"/>
    </source>
</evidence>
<keyword evidence="2" id="KW-0902">Two-component regulatory system</keyword>
<evidence type="ECO:0000256" key="4">
    <source>
        <dbReference type="ARBA" id="ARBA00023163"/>
    </source>
</evidence>
<feature type="domain" description="Response regulatory" evidence="8">
    <location>
        <begin position="1"/>
        <end position="62"/>
    </location>
</feature>
<dbReference type="Proteomes" id="UP000593574">
    <property type="component" value="Unassembled WGS sequence"/>
</dbReference>
<dbReference type="SUPFAM" id="SSF46689">
    <property type="entry name" value="Homeodomain-like"/>
    <property type="match status" value="1"/>
</dbReference>
<organism evidence="9 10">
    <name type="scientific">Gossypium laxum</name>
    <dbReference type="NCBI Taxonomy" id="34288"/>
    <lineage>
        <taxon>Eukaryota</taxon>
        <taxon>Viridiplantae</taxon>
        <taxon>Streptophyta</taxon>
        <taxon>Embryophyta</taxon>
        <taxon>Tracheophyta</taxon>
        <taxon>Spermatophyta</taxon>
        <taxon>Magnoliopsida</taxon>
        <taxon>eudicotyledons</taxon>
        <taxon>Gunneridae</taxon>
        <taxon>Pentapetalae</taxon>
        <taxon>rosids</taxon>
        <taxon>malvids</taxon>
        <taxon>Malvales</taxon>
        <taxon>Malvaceae</taxon>
        <taxon>Malvoideae</taxon>
        <taxon>Gossypium</taxon>
    </lineage>
</organism>
<dbReference type="SUPFAM" id="SSF52172">
    <property type="entry name" value="CheY-like"/>
    <property type="match status" value="1"/>
</dbReference>
<feature type="non-terminal residue" evidence="9">
    <location>
        <position position="206"/>
    </location>
</feature>
<keyword evidence="5" id="KW-0539">Nucleus</keyword>
<dbReference type="GO" id="GO:0000160">
    <property type="term" value="P:phosphorelay signal transduction system"/>
    <property type="evidence" value="ECO:0007669"/>
    <property type="project" value="UniProtKB-KW"/>
</dbReference>
<keyword evidence="4" id="KW-0804">Transcription</keyword>
<dbReference type="Gene3D" id="3.40.50.2300">
    <property type="match status" value="1"/>
</dbReference>
<dbReference type="InterPro" id="IPR045279">
    <property type="entry name" value="ARR-like"/>
</dbReference>
<gene>
    <name evidence="9" type="ORF">Golax_007169</name>
</gene>
<evidence type="ECO:0000256" key="7">
    <source>
        <dbReference type="SAM" id="MobiDB-lite"/>
    </source>
</evidence>